<evidence type="ECO:0000256" key="1">
    <source>
        <dbReference type="ARBA" id="ARBA00022723"/>
    </source>
</evidence>
<dbReference type="CDD" id="cd00063">
    <property type="entry name" value="FN3"/>
    <property type="match status" value="1"/>
</dbReference>
<feature type="compositionally biased region" description="Acidic residues" evidence="7">
    <location>
        <begin position="93"/>
        <end position="104"/>
    </location>
</feature>
<feature type="region of interest" description="Disordered" evidence="7">
    <location>
        <begin position="31"/>
        <end position="170"/>
    </location>
</feature>
<reference evidence="9" key="1">
    <citation type="journal article" date="2010" name="Science">
        <title>Plasticity of animal genome architecture unmasked by rapid evolution of a pelagic tunicate.</title>
        <authorList>
            <person name="Denoeud F."/>
            <person name="Henriet S."/>
            <person name="Mungpakdee S."/>
            <person name="Aury J.M."/>
            <person name="Da Silva C."/>
            <person name="Brinkmann H."/>
            <person name="Mikhaleva J."/>
            <person name="Olsen L.C."/>
            <person name="Jubin C."/>
            <person name="Canestro C."/>
            <person name="Bouquet J.M."/>
            <person name="Danks G."/>
            <person name="Poulain J."/>
            <person name="Campsteijn C."/>
            <person name="Adamski M."/>
            <person name="Cross I."/>
            <person name="Yadetie F."/>
            <person name="Muffato M."/>
            <person name="Louis A."/>
            <person name="Butcher S."/>
            <person name="Tsagkogeorga G."/>
            <person name="Konrad A."/>
            <person name="Singh S."/>
            <person name="Jensen M.F."/>
            <person name="Cong E.H."/>
            <person name="Eikeseth-Otteraa H."/>
            <person name="Noel B."/>
            <person name="Anthouard V."/>
            <person name="Porcel B.M."/>
            <person name="Kachouri-Lafond R."/>
            <person name="Nishino A."/>
            <person name="Ugolini M."/>
            <person name="Chourrout P."/>
            <person name="Nishida H."/>
            <person name="Aasland R."/>
            <person name="Huzurbazar S."/>
            <person name="Westhof E."/>
            <person name="Delsuc F."/>
            <person name="Lehrach H."/>
            <person name="Reinhardt R."/>
            <person name="Weissenbach J."/>
            <person name="Roy S.W."/>
            <person name="Artiguenave F."/>
            <person name="Postlethwait J.H."/>
            <person name="Manak J.R."/>
            <person name="Thompson E.M."/>
            <person name="Jaillon O."/>
            <person name="Du Pasquier L."/>
            <person name="Boudinot P."/>
            <person name="Liberles D.A."/>
            <person name="Volff J.N."/>
            <person name="Philippe H."/>
            <person name="Lenhard B."/>
            <person name="Roest Crollius H."/>
            <person name="Wincker P."/>
            <person name="Chourrout D."/>
        </authorList>
    </citation>
    <scope>NUCLEOTIDE SEQUENCE [LARGE SCALE GENOMIC DNA]</scope>
</reference>
<feature type="region of interest" description="Disordered" evidence="7">
    <location>
        <begin position="558"/>
        <end position="583"/>
    </location>
</feature>
<proteinExistence type="predicted"/>
<dbReference type="InterPro" id="IPR036236">
    <property type="entry name" value="Znf_C2H2_sf"/>
</dbReference>
<keyword evidence="2" id="KW-0677">Repeat</keyword>
<dbReference type="SUPFAM" id="SSF49265">
    <property type="entry name" value="Fibronectin type III"/>
    <property type="match status" value="1"/>
</dbReference>
<dbReference type="PROSITE" id="PS50157">
    <property type="entry name" value="ZINC_FINGER_C2H2_2"/>
    <property type="match status" value="3"/>
</dbReference>
<evidence type="ECO:0000256" key="6">
    <source>
        <dbReference type="PROSITE-ProRule" id="PRU00042"/>
    </source>
</evidence>
<feature type="compositionally biased region" description="Polar residues" evidence="7">
    <location>
        <begin position="558"/>
        <end position="567"/>
    </location>
</feature>
<dbReference type="InterPro" id="IPR036116">
    <property type="entry name" value="FN3_sf"/>
</dbReference>
<feature type="domain" description="C2H2-type" evidence="8">
    <location>
        <begin position="315"/>
        <end position="343"/>
    </location>
</feature>
<organism evidence="9">
    <name type="scientific">Oikopleura dioica</name>
    <name type="common">Tunicate</name>
    <dbReference type="NCBI Taxonomy" id="34765"/>
    <lineage>
        <taxon>Eukaryota</taxon>
        <taxon>Metazoa</taxon>
        <taxon>Chordata</taxon>
        <taxon>Tunicata</taxon>
        <taxon>Appendicularia</taxon>
        <taxon>Copelata</taxon>
        <taxon>Oikopleuridae</taxon>
        <taxon>Oikopleura</taxon>
    </lineage>
</organism>
<evidence type="ECO:0000256" key="3">
    <source>
        <dbReference type="ARBA" id="ARBA00022771"/>
    </source>
</evidence>
<dbReference type="PANTHER" id="PTHR24388">
    <property type="entry name" value="ZINC FINGER PROTEIN"/>
    <property type="match status" value="1"/>
</dbReference>
<evidence type="ECO:0000256" key="4">
    <source>
        <dbReference type="ARBA" id="ARBA00022833"/>
    </source>
</evidence>
<dbReference type="InterPro" id="IPR050527">
    <property type="entry name" value="Snail/Krueppel_Znf"/>
</dbReference>
<keyword evidence="5" id="KW-0539">Nucleus</keyword>
<dbReference type="Gene3D" id="3.30.160.60">
    <property type="entry name" value="Classic Zinc Finger"/>
    <property type="match status" value="2"/>
</dbReference>
<protein>
    <recommendedName>
        <fullName evidence="8">C2H2-type domain-containing protein</fullName>
    </recommendedName>
</protein>
<keyword evidence="10" id="KW-1185">Reference proteome</keyword>
<dbReference type="GO" id="GO:0008270">
    <property type="term" value="F:zinc ion binding"/>
    <property type="evidence" value="ECO:0007669"/>
    <property type="project" value="UniProtKB-KW"/>
</dbReference>
<evidence type="ECO:0000256" key="2">
    <source>
        <dbReference type="ARBA" id="ARBA00022737"/>
    </source>
</evidence>
<dbReference type="PANTHER" id="PTHR24388:SF90">
    <property type="entry name" value="C2H2-TYPE DOMAIN-CONTAINING PROTEIN"/>
    <property type="match status" value="1"/>
</dbReference>
<evidence type="ECO:0000256" key="7">
    <source>
        <dbReference type="SAM" id="MobiDB-lite"/>
    </source>
</evidence>
<dbReference type="InterPro" id="IPR013783">
    <property type="entry name" value="Ig-like_fold"/>
</dbReference>
<keyword evidence="3 6" id="KW-0863">Zinc-finger</keyword>
<dbReference type="InterPro" id="IPR003961">
    <property type="entry name" value="FN3_dom"/>
</dbReference>
<accession>E4X9K4</accession>
<dbReference type="InParanoid" id="E4X9K4"/>
<evidence type="ECO:0000313" key="9">
    <source>
        <dbReference type="EMBL" id="CBY19133.1"/>
    </source>
</evidence>
<evidence type="ECO:0000256" key="5">
    <source>
        <dbReference type="ARBA" id="ARBA00023242"/>
    </source>
</evidence>
<evidence type="ECO:0000259" key="8">
    <source>
        <dbReference type="PROSITE" id="PS50157"/>
    </source>
</evidence>
<gene>
    <name evidence="9" type="ORF">GSOID_T00004556001</name>
</gene>
<dbReference type="Gene3D" id="2.60.40.10">
    <property type="entry name" value="Immunoglobulins"/>
    <property type="match status" value="1"/>
</dbReference>
<dbReference type="EMBL" id="FN653030">
    <property type="protein sequence ID" value="CBY19133.1"/>
    <property type="molecule type" value="Genomic_DNA"/>
</dbReference>
<dbReference type="GO" id="GO:0000978">
    <property type="term" value="F:RNA polymerase II cis-regulatory region sequence-specific DNA binding"/>
    <property type="evidence" value="ECO:0007669"/>
    <property type="project" value="TreeGrafter"/>
</dbReference>
<dbReference type="OrthoDB" id="10032537at2759"/>
<feature type="compositionally biased region" description="Acidic residues" evidence="7">
    <location>
        <begin position="64"/>
        <end position="73"/>
    </location>
</feature>
<dbReference type="PROSITE" id="PS00028">
    <property type="entry name" value="ZINC_FINGER_C2H2_1"/>
    <property type="match status" value="4"/>
</dbReference>
<dbReference type="InterPro" id="IPR013087">
    <property type="entry name" value="Znf_C2H2_type"/>
</dbReference>
<evidence type="ECO:0000313" key="10">
    <source>
        <dbReference type="Proteomes" id="UP000001307"/>
    </source>
</evidence>
<feature type="domain" description="C2H2-type" evidence="8">
    <location>
        <begin position="413"/>
        <end position="440"/>
    </location>
</feature>
<feature type="compositionally biased region" description="Basic and acidic residues" evidence="7">
    <location>
        <begin position="121"/>
        <end position="133"/>
    </location>
</feature>
<dbReference type="SMART" id="SM00355">
    <property type="entry name" value="ZnF_C2H2"/>
    <property type="match status" value="6"/>
</dbReference>
<dbReference type="SUPFAM" id="SSF57667">
    <property type="entry name" value="beta-beta-alpha zinc fingers"/>
    <property type="match status" value="2"/>
</dbReference>
<keyword evidence="1" id="KW-0479">Metal-binding</keyword>
<dbReference type="Proteomes" id="UP000001307">
    <property type="component" value="Unassembled WGS sequence"/>
</dbReference>
<feature type="domain" description="C2H2-type" evidence="8">
    <location>
        <begin position="344"/>
        <end position="372"/>
    </location>
</feature>
<dbReference type="GO" id="GO:0000981">
    <property type="term" value="F:DNA-binding transcription factor activity, RNA polymerase II-specific"/>
    <property type="evidence" value="ECO:0007669"/>
    <property type="project" value="TreeGrafter"/>
</dbReference>
<dbReference type="AlphaFoldDB" id="E4X9K4"/>
<feature type="compositionally biased region" description="Basic and acidic residues" evidence="7">
    <location>
        <begin position="32"/>
        <end position="46"/>
    </location>
</feature>
<keyword evidence="4" id="KW-0862">Zinc</keyword>
<sequence length="1199" mass="136959">MAIYHRQKNLEYDESKYSVNLTNVILVQLIEKPNEKENRDENKENEPVPSENGLEEIRENGIQEIEDSGDENNGDSAPKKKTSPTESVSQVEDNQEDDSDDDNFVIDMIETVDPETLPQAMKDKSSDDIEITKSRPSSPVRGATTSKIVGDDDNESHKSNESSAVPKNTNNQENVPVVEEILDSTDPLSAQENEDDLVEVISDKPPPEIDTFWCLENCKIVGLKSVPPSFQSRANPGSPNVDFSVGGLYYKIYAAIQERRHASNLIIRPTFISHKRLYLALEQKSYQNTTAFMEAAKEAYLDKMVEEDINMSASTFCRECFRVFSTPFDLQVHKELVHTIQHAATCRICEYNFGQPSILLKHMAAVHSRPYNGNRGGREIMGAYKCQLCKFCSPLYSELIRHFKDYHANSGWLICPFCTRCFSSDVQYENHLQLHVNKEKFFRCQSCRLVFESETSRSRHEIEMHGRAKWLQFEANPCVPAGIKVWVRGEADSRSKMVDCQGLKDDQAVRALCLRDCTNHSSKHTVSGGKRKALPKGVDKLIPKHLIVAKKAFREEVLTSQRRSQAAPTKEMSEEEAAKQEEDKELIQLIREKEEESGRRVPNRLRNTFEHQMCELIYHCSGAKDKELEFPIHPSMKELCDIKVEILEKDEMEQKLKIEQSTKFSANRFFDFKTDPMFAVPELKKEKSIFDIERENEELRKKGAEDMAIEDRNMDGKYYECIECKSRFDTGAELVAHFSLCPIRTKKGEWDTSCPVLAADRKSLETNSSAPSLLKYLTPVLEPVWNNEPREDIRRRYPEGVMSSSGKQWHDFIDATAIVRHLQKYPKNSLIITESQEHKDAVYEGKQRKRLKQMIQAYASQNQQVADLDKSMIQGLIDKLTMKKKFIEDEDEIEEHMENMPSDLKKLHGVLTFKKRELDVTLKDRPLHREEREIMVAADGPNFETVIEKRKPSLAKFPRKVERALQSIFKKKQLEIKTKQQLDSQSKQQQIAPIKSNVTKAVAYKPSTNAYWSSSHQNNLQKRSNATTNLTQSYRTINGNSSNINENAVRLEYAQQAPRASQNNFQQNTGPKAKTSTLCGRLPRNAATLHLPVSPAGCKFPIVTHKSIHVEIIPSEDAKKFANVDQYEIQFKGKKSPNVYKVRPSIKVVKLIGLQSDTLYEIKIYATRHGVRSQPLIKSVLTPKKPKGVIAAGEVIELD</sequence>
<name>E4X9K4_OIKDI</name>
<feature type="compositionally biased region" description="Polar residues" evidence="7">
    <location>
        <begin position="161"/>
        <end position="170"/>
    </location>
</feature>